<evidence type="ECO:0000313" key="4">
    <source>
        <dbReference type="EMBL" id="KAK2941149.1"/>
    </source>
</evidence>
<feature type="region of interest" description="Disordered" evidence="2">
    <location>
        <begin position="611"/>
        <end position="800"/>
    </location>
</feature>
<feature type="compositionally biased region" description="Basic and acidic residues" evidence="2">
    <location>
        <begin position="1234"/>
        <end position="1291"/>
    </location>
</feature>
<dbReference type="PANTHER" id="PTHR23160:SF7">
    <property type="entry name" value="MYOSIN HEAVY CHAIN-RELATED PROTEIN"/>
    <property type="match status" value="1"/>
</dbReference>
<feature type="compositionally biased region" description="Low complexity" evidence="2">
    <location>
        <begin position="1062"/>
        <end position="1082"/>
    </location>
</feature>
<evidence type="ECO:0000256" key="1">
    <source>
        <dbReference type="ARBA" id="ARBA00023054"/>
    </source>
</evidence>
<sequence>MFLLSILLTLPWLSALDIKPTPKQQQDIARIPPTFLFTRDPHQCLLKCESDSASCSSFVNKTCDQECRNSRKPAECILSCTTDELEDCHSERKACRDLCSLGRTEKCRDEVEKCFSSITEECRKDNKDDSSTCILSKLKTCTEPYSECLLTNQDTSDFSSSCSYDCKLKLDHCEDKGHTFCINECSQRLNKTNTENGPSSSNGTEMAECCMKCTVVQIQECLKPYSGCMKDCVEKADHEDECTETDKIYEIAREMFLPSYGADLKKETEASFNRAIDCDSECSSYFDVCVDQCQEKCDKVCSSSTEHSACVSCLTGCIQECVPEREDCLIQCESESIGNKGTNVCLNACKQNAEKCLTLSSTECIDECTHSQGESQDINQCLGVCMMGKASECGNHVSECDKLCLMKFGDHGNQTFSSFYSAAVQNATNTTRKDNTTSNTTHSSPIDAHFADMVRETEASLETCLGTCNNTFMTCQVSLDSFCTRKCGDVKEQSQKRPKIQSIPVNRPLQSRYGNAEDPQPEDEEMPEDEPVDSNCMSKCRLHNMPICIAEFQDCYFDCKDEYVKPSLSRLSDAKLRSPATNRTKEGKEDETEGLSARMVRLNDYEKVRKEAKERVRKGTADLKQKEDQHRQDGEKLKQQGEELQKQAEAIKQHREDIEHTSSEFRKRADSIKREAERHAANLKKEREEMWKTGNEEIDHAHEEGKEAISAAEAKAKELKQKARDAKKRMKARFNNLKKEEESVLSAAKDKLSQLEKEEKQALKRKGTPNSASATRVPTKNTPNKPIQPTNPNQPSPANISLSVLSDDLDDYMKGSDEGRCDARCATKKRKCEDNVLTGCLPASSEGLNDDDFGRIGNCVADGLEDCERALSNCSVECTVTLTTLSEISLVFSPRSQDATPSPLSFPTNLPPHAEQDEECLMQCEDEELDCILDCDSHSALSASIEDYIEAARNAQTGGEREDRVRFEGTKGKRLGMKMRAAQLARSPKQEIRGCVQNCEKTRQQCFSACTDKQKQVQGGFGFGVDEDEIEADFELSNIIVTRSESQTTQIKAQIPFDVLFSEDSSNHPSDSSDSTPHSTPIPHTPSPRPATKEPQRVLNHLEQCHRFRDTCFEGCMVRGDECVAKGSSRMDCAPVVRDCLTECDSNFDDCVSTEGLSGGFEGESCELMKNECDRRCERFSERCEARKVNGGKKEADAKKECAELKKDCLKDCEQQLEQCRKDEDHPSAMGQPEDPKSTQHATHGSDDQDKLKPRPDMFKEKKEKEEKKEKDEKKEEEERLERRKGFEPSKNDPPTPTNEKKEKDTDRYETAKKEKKEEKKEEDTHEAQLKKAQEERLKQQEERKREADKEAALRAKQNEQKEAEQKKQEAESKMRAEAEKKKQEAESKKNEEAKKAEEEKTKHEQIADDIKKEADKRRQELIKESSTQPHKIEKLRKEQLMEEKMHGAPQYANERIPTSRTVHRRNANSHQTELSAGLSGSDPSTHMRTPESVEECQQGIERCQQMCLREFSDDTSCKGECDSLYRDCVLSVAK</sequence>
<proteinExistence type="predicted"/>
<keyword evidence="5" id="KW-1185">Reference proteome</keyword>
<feature type="compositionally biased region" description="Polar residues" evidence="2">
    <location>
        <begin position="768"/>
        <end position="800"/>
    </location>
</feature>
<dbReference type="Proteomes" id="UP001281761">
    <property type="component" value="Unassembled WGS sequence"/>
</dbReference>
<dbReference type="CDD" id="cd06503">
    <property type="entry name" value="ATP-synt_Fo_b"/>
    <property type="match status" value="1"/>
</dbReference>
<dbReference type="EMBL" id="JARBJD010000543">
    <property type="protein sequence ID" value="KAK2941149.1"/>
    <property type="molecule type" value="Genomic_DNA"/>
</dbReference>
<reference evidence="4 5" key="1">
    <citation type="journal article" date="2022" name="bioRxiv">
        <title>Genomics of Preaxostyla Flagellates Illuminates Evolutionary Transitions and the Path Towards Mitochondrial Loss.</title>
        <authorList>
            <person name="Novak L.V.F."/>
            <person name="Treitli S.C."/>
            <person name="Pyrih J."/>
            <person name="Halakuc P."/>
            <person name="Pipaliya S.V."/>
            <person name="Vacek V."/>
            <person name="Brzon O."/>
            <person name="Soukal P."/>
            <person name="Eme L."/>
            <person name="Dacks J.B."/>
            <person name="Karnkowska A."/>
            <person name="Elias M."/>
            <person name="Hampl V."/>
        </authorList>
    </citation>
    <scope>NUCLEOTIDE SEQUENCE [LARGE SCALE GENOMIC DNA]</scope>
    <source>
        <strain evidence="4">NAU3</strain>
        <tissue evidence="4">Gut</tissue>
    </source>
</reference>
<feature type="region of interest" description="Disordered" evidence="2">
    <location>
        <begin position="494"/>
        <end position="533"/>
    </location>
</feature>
<feature type="compositionally biased region" description="Basic and acidic residues" evidence="2">
    <location>
        <begin position="737"/>
        <end position="762"/>
    </location>
</feature>
<comment type="caution">
    <text evidence="4">The sequence shown here is derived from an EMBL/GenBank/DDBJ whole genome shotgun (WGS) entry which is preliminary data.</text>
</comment>
<keyword evidence="1" id="KW-0175">Coiled coil</keyword>
<feature type="region of interest" description="Disordered" evidence="2">
    <location>
        <begin position="1062"/>
        <end position="1096"/>
    </location>
</feature>
<feature type="compositionally biased region" description="Acidic residues" evidence="2">
    <location>
        <begin position="519"/>
        <end position="532"/>
    </location>
</feature>
<feature type="compositionally biased region" description="Basic and acidic residues" evidence="2">
    <location>
        <begin position="611"/>
        <end position="707"/>
    </location>
</feature>
<evidence type="ECO:0000256" key="2">
    <source>
        <dbReference type="SAM" id="MobiDB-lite"/>
    </source>
</evidence>
<protein>
    <submittedName>
        <fullName evidence="4">Uncharacterized protein</fullName>
    </submittedName>
</protein>
<feature type="region of interest" description="Disordered" evidence="2">
    <location>
        <begin position="575"/>
        <end position="595"/>
    </location>
</feature>
<name>A0ABQ9WNS6_9EUKA</name>
<feature type="region of interest" description="Disordered" evidence="2">
    <location>
        <begin position="1221"/>
        <end position="1494"/>
    </location>
</feature>
<feature type="compositionally biased region" description="Basic and acidic residues" evidence="2">
    <location>
        <begin position="1299"/>
        <end position="1424"/>
    </location>
</feature>
<evidence type="ECO:0000313" key="5">
    <source>
        <dbReference type="Proteomes" id="UP001281761"/>
    </source>
</evidence>
<evidence type="ECO:0000256" key="3">
    <source>
        <dbReference type="SAM" id="SignalP"/>
    </source>
</evidence>
<feature type="compositionally biased region" description="Basic and acidic residues" evidence="2">
    <location>
        <begin position="714"/>
        <end position="724"/>
    </location>
</feature>
<feature type="chain" id="PRO_5045829476" evidence="3">
    <location>
        <begin position="16"/>
        <end position="1535"/>
    </location>
</feature>
<gene>
    <name evidence="4" type="ORF">BLNAU_23943</name>
</gene>
<accession>A0ABQ9WNS6</accession>
<feature type="signal peptide" evidence="3">
    <location>
        <begin position="1"/>
        <end position="15"/>
    </location>
</feature>
<feature type="compositionally biased region" description="Basic and acidic residues" evidence="2">
    <location>
        <begin position="1431"/>
        <end position="1447"/>
    </location>
</feature>
<organism evidence="4 5">
    <name type="scientific">Blattamonas nauphoetae</name>
    <dbReference type="NCBI Taxonomy" id="2049346"/>
    <lineage>
        <taxon>Eukaryota</taxon>
        <taxon>Metamonada</taxon>
        <taxon>Preaxostyla</taxon>
        <taxon>Oxymonadida</taxon>
        <taxon>Blattamonas</taxon>
    </lineage>
</organism>
<dbReference type="PANTHER" id="PTHR23160">
    <property type="entry name" value="SYNAPTONEMAL COMPLEX PROTEIN-RELATED"/>
    <property type="match status" value="1"/>
</dbReference>
<keyword evidence="3" id="KW-0732">Signal</keyword>